<accession>A0ABV6N6U2</accession>
<sequence>MSTDFLPGKKTRTMADGATLVCIFVTVLMLIPARAVFKGIPLSLTPGNVAALFAGICWVCAQLTLTLGMAKGRTPVRTGIFVYAIAVFFSYGYANFGPLPQDEVKLSDHAIVLVAGNCAVALMMNDGVRSLLRLDRVLKAAVVCGTGVALVGCCQFILKLDLTQYMVLPGLRFTSDDGFVETREALARVAGTTGHPIEFGVLCAMLLPLAAHFAFQAKGRGEPVLRWWVCCGIIAAGLMFSISRSAVLGIGAAGLVLFLGWPAKRRWYTLLVGLVFLGIMKVTVPSLLGALYNLFANIGNDSSISHRTYASAVAAKQISLHPLFGHGPGTWYAGKHEVFDNQYILSTVETGFVGVAAFASIFLCAFYSALRARYLSKDPGARDLALTLCASLIAPLIGSATFDLTAFATVTGLTFILIGATGSLLRTAKQLAPHEDQFGVLYWLRYRWAWLRDVLVRRRRHEAVEEPSLS</sequence>
<keyword evidence="4 5" id="KW-0472">Membrane</keyword>
<dbReference type="Proteomes" id="UP001589810">
    <property type="component" value="Unassembled WGS sequence"/>
</dbReference>
<evidence type="ECO:0000256" key="2">
    <source>
        <dbReference type="ARBA" id="ARBA00022692"/>
    </source>
</evidence>
<feature type="transmembrane region" description="Helical" evidence="5">
    <location>
        <begin position="76"/>
        <end position="94"/>
    </location>
</feature>
<evidence type="ECO:0000256" key="5">
    <source>
        <dbReference type="SAM" id="Phobius"/>
    </source>
</evidence>
<feature type="transmembrane region" description="Helical" evidence="5">
    <location>
        <begin position="49"/>
        <end position="69"/>
    </location>
</feature>
<dbReference type="GO" id="GO:0016874">
    <property type="term" value="F:ligase activity"/>
    <property type="evidence" value="ECO:0007669"/>
    <property type="project" value="UniProtKB-KW"/>
</dbReference>
<comment type="caution">
    <text evidence="7">The sequence shown here is derived from an EMBL/GenBank/DDBJ whole genome shotgun (WGS) entry which is preliminary data.</text>
</comment>
<feature type="transmembrane region" description="Helical" evidence="5">
    <location>
        <begin position="270"/>
        <end position="295"/>
    </location>
</feature>
<evidence type="ECO:0000313" key="8">
    <source>
        <dbReference type="Proteomes" id="UP001589810"/>
    </source>
</evidence>
<dbReference type="Pfam" id="PF04932">
    <property type="entry name" value="Wzy_C"/>
    <property type="match status" value="1"/>
</dbReference>
<evidence type="ECO:0000256" key="3">
    <source>
        <dbReference type="ARBA" id="ARBA00022989"/>
    </source>
</evidence>
<feature type="transmembrane region" description="Helical" evidence="5">
    <location>
        <begin position="18"/>
        <end position="37"/>
    </location>
</feature>
<comment type="subcellular location">
    <subcellularLocation>
        <location evidence="1">Membrane</location>
        <topology evidence="1">Multi-pass membrane protein</topology>
    </subcellularLocation>
</comment>
<keyword evidence="7" id="KW-0436">Ligase</keyword>
<evidence type="ECO:0000256" key="1">
    <source>
        <dbReference type="ARBA" id="ARBA00004141"/>
    </source>
</evidence>
<feature type="transmembrane region" description="Helical" evidence="5">
    <location>
        <begin position="224"/>
        <end position="240"/>
    </location>
</feature>
<keyword evidence="8" id="KW-1185">Reference proteome</keyword>
<evidence type="ECO:0000256" key="4">
    <source>
        <dbReference type="ARBA" id="ARBA00023136"/>
    </source>
</evidence>
<evidence type="ECO:0000259" key="6">
    <source>
        <dbReference type="Pfam" id="PF04932"/>
    </source>
</evidence>
<gene>
    <name evidence="7" type="ORF">ACFFH7_41250</name>
</gene>
<feature type="transmembrane region" description="Helical" evidence="5">
    <location>
        <begin position="199"/>
        <end position="217"/>
    </location>
</feature>
<name>A0ABV6N6U2_9PSEU</name>
<dbReference type="PANTHER" id="PTHR37422:SF13">
    <property type="entry name" value="LIPOPOLYSACCHARIDE BIOSYNTHESIS PROTEIN PA4999-RELATED"/>
    <property type="match status" value="1"/>
</dbReference>
<feature type="transmembrane region" description="Helical" evidence="5">
    <location>
        <begin position="106"/>
        <end position="125"/>
    </location>
</feature>
<feature type="transmembrane region" description="Helical" evidence="5">
    <location>
        <begin position="137"/>
        <end position="158"/>
    </location>
</feature>
<proteinExistence type="predicted"/>
<organism evidence="7 8">
    <name type="scientific">Kutzneria chonburiensis</name>
    <dbReference type="NCBI Taxonomy" id="1483604"/>
    <lineage>
        <taxon>Bacteria</taxon>
        <taxon>Bacillati</taxon>
        <taxon>Actinomycetota</taxon>
        <taxon>Actinomycetes</taxon>
        <taxon>Pseudonocardiales</taxon>
        <taxon>Pseudonocardiaceae</taxon>
        <taxon>Kutzneria</taxon>
    </lineage>
</organism>
<feature type="transmembrane region" description="Helical" evidence="5">
    <location>
        <begin position="351"/>
        <end position="369"/>
    </location>
</feature>
<dbReference type="InterPro" id="IPR007016">
    <property type="entry name" value="O-antigen_ligase-rel_domated"/>
</dbReference>
<dbReference type="PANTHER" id="PTHR37422">
    <property type="entry name" value="TEICHURONIC ACID BIOSYNTHESIS PROTEIN TUAE"/>
    <property type="match status" value="1"/>
</dbReference>
<keyword evidence="3 5" id="KW-1133">Transmembrane helix</keyword>
<dbReference type="InterPro" id="IPR051533">
    <property type="entry name" value="WaaL-like"/>
</dbReference>
<dbReference type="EMBL" id="JBHLUD010000015">
    <property type="protein sequence ID" value="MFC0547992.1"/>
    <property type="molecule type" value="Genomic_DNA"/>
</dbReference>
<feature type="transmembrane region" description="Helical" evidence="5">
    <location>
        <begin position="246"/>
        <end position="263"/>
    </location>
</feature>
<keyword evidence="2 5" id="KW-0812">Transmembrane</keyword>
<feature type="transmembrane region" description="Helical" evidence="5">
    <location>
        <begin position="404"/>
        <end position="425"/>
    </location>
</feature>
<feature type="domain" description="O-antigen ligase-related" evidence="6">
    <location>
        <begin position="232"/>
        <end position="358"/>
    </location>
</feature>
<reference evidence="7 8" key="1">
    <citation type="submission" date="2024-09" db="EMBL/GenBank/DDBJ databases">
        <authorList>
            <person name="Sun Q."/>
            <person name="Mori K."/>
        </authorList>
    </citation>
    <scope>NUCLEOTIDE SEQUENCE [LARGE SCALE GENOMIC DNA]</scope>
    <source>
        <strain evidence="7 8">TBRC 1432</strain>
    </source>
</reference>
<dbReference type="RefSeq" id="WP_273938165.1">
    <property type="nucleotide sequence ID" value="NZ_CP097263.1"/>
</dbReference>
<evidence type="ECO:0000313" key="7">
    <source>
        <dbReference type="EMBL" id="MFC0547992.1"/>
    </source>
</evidence>
<feature type="transmembrane region" description="Helical" evidence="5">
    <location>
        <begin position="381"/>
        <end position="398"/>
    </location>
</feature>
<protein>
    <submittedName>
        <fullName evidence="7">O-antigen ligase family protein</fullName>
    </submittedName>
</protein>